<dbReference type="InterPro" id="IPR017441">
    <property type="entry name" value="Protein_kinase_ATP_BS"/>
</dbReference>
<organism evidence="7 8">
    <name type="scientific">Trichoderma aggressivum f. europaeum</name>
    <dbReference type="NCBI Taxonomy" id="173218"/>
    <lineage>
        <taxon>Eukaryota</taxon>
        <taxon>Fungi</taxon>
        <taxon>Dikarya</taxon>
        <taxon>Ascomycota</taxon>
        <taxon>Pezizomycotina</taxon>
        <taxon>Sordariomycetes</taxon>
        <taxon>Hypocreomycetidae</taxon>
        <taxon>Hypocreales</taxon>
        <taxon>Hypocreaceae</taxon>
        <taxon>Trichoderma</taxon>
    </lineage>
</organism>
<evidence type="ECO:0000259" key="6">
    <source>
        <dbReference type="PROSITE" id="PS50011"/>
    </source>
</evidence>
<evidence type="ECO:0000313" key="8">
    <source>
        <dbReference type="Proteomes" id="UP001273209"/>
    </source>
</evidence>
<dbReference type="PROSITE" id="PS00107">
    <property type="entry name" value="PROTEIN_KINASE_ATP"/>
    <property type="match status" value="1"/>
</dbReference>
<comment type="similarity">
    <text evidence="4">Belongs to the protein kinase superfamily.</text>
</comment>
<dbReference type="SMART" id="SM00220">
    <property type="entry name" value="S_TKc"/>
    <property type="match status" value="1"/>
</dbReference>
<gene>
    <name evidence="7" type="ORF">Triagg1_4795</name>
</gene>
<keyword evidence="1 3" id="KW-0547">Nucleotide-binding</keyword>
<dbReference type="GeneID" id="87919142"/>
<sequence>MSTTNSTDVVAAQGFWPSQTALPMPGFSHSTWNSTDEAHSMAHKAVYASDMYIRGSVLGQGAWSRVHKMKRVADGKLFAGKASCDEQLKQEIDILLKFNHNHILKFIEFHQQGDAPGAKILITELCAYGDLSEHIHHTSAGMGKMDILRVMSQIGDALAFIHGQNYYHSDIKPRNILIRKLKPIEVVLADCADCKVQGTEVYNDKHHRLQAGTYKFWSPEMTKNIPRNGKEDDIWALGVTLLTMMAQVPRMDITQKNRNKIHKDVYEHSKRCTKHARDLEKLNPEDGLVKLVRRMLIRASCGRISAADCSQEAERLLDELDMDMEESRERGTEGLGLRSPEGFTPPSFW</sequence>
<dbReference type="AlphaFoldDB" id="A0AAE1JAV2"/>
<feature type="domain" description="Protein kinase" evidence="6">
    <location>
        <begin position="52"/>
        <end position="317"/>
    </location>
</feature>
<dbReference type="RefSeq" id="XP_062756375.1">
    <property type="nucleotide sequence ID" value="XM_062899237.1"/>
</dbReference>
<dbReference type="PROSITE" id="PS50011">
    <property type="entry name" value="PROTEIN_KINASE_DOM"/>
    <property type="match status" value="1"/>
</dbReference>
<keyword evidence="8" id="KW-1185">Reference proteome</keyword>
<dbReference type="InterPro" id="IPR011009">
    <property type="entry name" value="Kinase-like_dom_sf"/>
</dbReference>
<evidence type="ECO:0000256" key="3">
    <source>
        <dbReference type="PROSITE-ProRule" id="PRU10141"/>
    </source>
</evidence>
<dbReference type="CDD" id="cd00180">
    <property type="entry name" value="PKc"/>
    <property type="match status" value="1"/>
</dbReference>
<dbReference type="Gene3D" id="1.10.510.10">
    <property type="entry name" value="Transferase(Phosphotransferase) domain 1"/>
    <property type="match status" value="1"/>
</dbReference>
<keyword evidence="4" id="KW-0808">Transferase</keyword>
<evidence type="ECO:0000256" key="4">
    <source>
        <dbReference type="RuleBase" id="RU000304"/>
    </source>
</evidence>
<proteinExistence type="inferred from homology"/>
<reference evidence="7" key="1">
    <citation type="submission" date="2023-11" db="EMBL/GenBank/DDBJ databases">
        <title>The genome sequences of three competitors of mushroom-forming fungi.</title>
        <authorList>
            <person name="Beijen E."/>
            <person name="Ohm R.A."/>
        </authorList>
    </citation>
    <scope>NUCLEOTIDE SEQUENCE</scope>
    <source>
        <strain evidence="7">CBS 100526</strain>
    </source>
</reference>
<keyword evidence="4" id="KW-0723">Serine/threonine-protein kinase</keyword>
<keyword evidence="4" id="KW-0418">Kinase</keyword>
<feature type="region of interest" description="Disordered" evidence="5">
    <location>
        <begin position="324"/>
        <end position="349"/>
    </location>
</feature>
<keyword evidence="2 3" id="KW-0067">ATP-binding</keyword>
<evidence type="ECO:0000256" key="5">
    <source>
        <dbReference type="SAM" id="MobiDB-lite"/>
    </source>
</evidence>
<evidence type="ECO:0000256" key="2">
    <source>
        <dbReference type="ARBA" id="ARBA00022840"/>
    </source>
</evidence>
<dbReference type="PROSITE" id="PS00108">
    <property type="entry name" value="PROTEIN_KINASE_ST"/>
    <property type="match status" value="1"/>
</dbReference>
<accession>A0AAE1JAV2</accession>
<dbReference type="InterPro" id="IPR008271">
    <property type="entry name" value="Ser/Thr_kinase_AS"/>
</dbReference>
<dbReference type="PANTHER" id="PTHR24347">
    <property type="entry name" value="SERINE/THREONINE-PROTEIN KINASE"/>
    <property type="match status" value="1"/>
</dbReference>
<evidence type="ECO:0000256" key="1">
    <source>
        <dbReference type="ARBA" id="ARBA00022741"/>
    </source>
</evidence>
<name>A0AAE1JAV2_9HYPO</name>
<dbReference type="Proteomes" id="UP001273209">
    <property type="component" value="Unassembled WGS sequence"/>
</dbReference>
<dbReference type="Pfam" id="PF00069">
    <property type="entry name" value="Pkinase"/>
    <property type="match status" value="1"/>
</dbReference>
<dbReference type="GO" id="GO:0004674">
    <property type="term" value="F:protein serine/threonine kinase activity"/>
    <property type="evidence" value="ECO:0007669"/>
    <property type="project" value="UniProtKB-KW"/>
</dbReference>
<dbReference type="EMBL" id="JAWRVG010000015">
    <property type="protein sequence ID" value="KAK4075131.1"/>
    <property type="molecule type" value="Genomic_DNA"/>
</dbReference>
<dbReference type="InterPro" id="IPR000719">
    <property type="entry name" value="Prot_kinase_dom"/>
</dbReference>
<comment type="caution">
    <text evidence="7">The sequence shown here is derived from an EMBL/GenBank/DDBJ whole genome shotgun (WGS) entry which is preliminary data.</text>
</comment>
<feature type="binding site" evidence="3">
    <location>
        <position position="81"/>
    </location>
    <ligand>
        <name>ATP</name>
        <dbReference type="ChEBI" id="CHEBI:30616"/>
    </ligand>
</feature>
<dbReference type="GO" id="GO:0005524">
    <property type="term" value="F:ATP binding"/>
    <property type="evidence" value="ECO:0007669"/>
    <property type="project" value="UniProtKB-UniRule"/>
</dbReference>
<evidence type="ECO:0000313" key="7">
    <source>
        <dbReference type="EMBL" id="KAK4075131.1"/>
    </source>
</evidence>
<protein>
    <recommendedName>
        <fullName evidence="6">Protein kinase domain-containing protein</fullName>
    </recommendedName>
</protein>
<dbReference type="SUPFAM" id="SSF56112">
    <property type="entry name" value="Protein kinase-like (PK-like)"/>
    <property type="match status" value="1"/>
</dbReference>